<evidence type="ECO:0000256" key="5">
    <source>
        <dbReference type="RuleBase" id="RU362118"/>
    </source>
</evidence>
<reference evidence="8" key="1">
    <citation type="journal article" date="2019" name="Int. J. Syst. Evol. Microbiol.">
        <title>The Global Catalogue of Microorganisms (GCM) 10K type strain sequencing project: providing services to taxonomists for standard genome sequencing and annotation.</title>
        <authorList>
            <consortium name="The Broad Institute Genomics Platform"/>
            <consortium name="The Broad Institute Genome Sequencing Center for Infectious Disease"/>
            <person name="Wu L."/>
            <person name="Ma J."/>
        </authorList>
    </citation>
    <scope>NUCLEOTIDE SEQUENCE [LARGE SCALE GENOMIC DNA]</scope>
    <source>
        <strain evidence="8">NBRC 108728</strain>
    </source>
</reference>
<dbReference type="InterPro" id="IPR006235">
    <property type="entry name" value="OAc-hSer/O-AcSer_sulfhydrylase"/>
</dbReference>
<dbReference type="Gene3D" id="3.90.1150.10">
    <property type="entry name" value="Aspartate Aminotransferase, domain 1"/>
    <property type="match status" value="1"/>
</dbReference>
<dbReference type="InterPro" id="IPR015421">
    <property type="entry name" value="PyrdxlP-dep_Trfase_major"/>
</dbReference>
<evidence type="ECO:0000256" key="1">
    <source>
        <dbReference type="ARBA" id="ARBA00001933"/>
    </source>
</evidence>
<dbReference type="InterPro" id="IPR000277">
    <property type="entry name" value="Cys/Met-Metab_PyrdxlP-dep_enz"/>
</dbReference>
<evidence type="ECO:0000256" key="3">
    <source>
        <dbReference type="ARBA" id="ARBA00022679"/>
    </source>
</evidence>
<keyword evidence="4 5" id="KW-0663">Pyridoxal phosphate</keyword>
<proteinExistence type="inferred from homology"/>
<gene>
    <name evidence="7" type="primary">metY_2</name>
    <name evidence="7" type="ORF">GCM10025867_42490</name>
</gene>
<dbReference type="Proteomes" id="UP001321486">
    <property type="component" value="Chromosome"/>
</dbReference>
<dbReference type="PIRSF" id="PIRSF001434">
    <property type="entry name" value="CGS"/>
    <property type="match status" value="1"/>
</dbReference>
<feature type="region of interest" description="Disordered" evidence="6">
    <location>
        <begin position="429"/>
        <end position="450"/>
    </location>
</feature>
<dbReference type="InterPro" id="IPR015424">
    <property type="entry name" value="PyrdxlP-dep_Trfase"/>
</dbReference>
<dbReference type="PANTHER" id="PTHR43797">
    <property type="entry name" value="HOMOCYSTEINE/CYSTEINE SYNTHASE"/>
    <property type="match status" value="1"/>
</dbReference>
<evidence type="ECO:0000256" key="4">
    <source>
        <dbReference type="ARBA" id="ARBA00022898"/>
    </source>
</evidence>
<sequence length="450" mass="48099">MTGFSTDQIHAGAGPEGEFGARITPIYLSAGFVFDDFDHAEARFAGTEAGYVYSRINNPTNAAVEKKIAHLEGGTGAILVGSGQAAVTVGLLGVLKAGDHFLSAPSIYEGTRSLFRDNFGRFGIEVEFIEDPLDLDEWRAKIRPATRLLYGEAIPNPKNDLIDFEAIAGLAHEHGLPFAIDSTVPTPYLFRPIDFGADIVVHSASKFLAGQGASLGGVVVDAGRFDWAARPDLFPHLAESVDGADGPSFTEKFGKQAYFAFTRGVIASRLGPSLSPFNAFLLQQGLETLSLRLERHASNALAIARWLESRPEVESVDYPGLESNPSYALAQKYLPRGAGSVFAFTLAAGKPAARAVIDSVEVFTRMTHIGDVRSLILHPSTTTHHRLPREERESAGITDGLVRLSVGLEDADDLIADLEQALDALATGSTGAKAPTGRRITTTDEAVPVL</sequence>
<dbReference type="InterPro" id="IPR015422">
    <property type="entry name" value="PyrdxlP-dep_Trfase_small"/>
</dbReference>
<dbReference type="PANTHER" id="PTHR43797:SF2">
    <property type="entry name" value="HOMOCYSTEINE_CYSTEINE SYNTHASE"/>
    <property type="match status" value="1"/>
</dbReference>
<keyword evidence="3" id="KW-0808">Transferase</keyword>
<comment type="similarity">
    <text evidence="2 5">Belongs to the trans-sulfuration enzymes family.</text>
</comment>
<keyword evidence="8" id="KW-1185">Reference proteome</keyword>
<evidence type="ECO:0000313" key="8">
    <source>
        <dbReference type="Proteomes" id="UP001321486"/>
    </source>
</evidence>
<protein>
    <submittedName>
        <fullName evidence="7">O-acetylhomoserine (Thiol)-lyase</fullName>
    </submittedName>
</protein>
<dbReference type="RefSeq" id="WP_286344659.1">
    <property type="nucleotide sequence ID" value="NZ_AP027732.1"/>
</dbReference>
<dbReference type="SUPFAM" id="SSF53383">
    <property type="entry name" value="PLP-dependent transferases"/>
    <property type="match status" value="1"/>
</dbReference>
<evidence type="ECO:0000313" key="7">
    <source>
        <dbReference type="EMBL" id="BDZ52008.1"/>
    </source>
</evidence>
<evidence type="ECO:0000256" key="6">
    <source>
        <dbReference type="SAM" id="MobiDB-lite"/>
    </source>
</evidence>
<accession>A0ABM8GUA1</accession>
<name>A0ABM8GUA1_9MICO</name>
<dbReference type="Gene3D" id="3.40.640.10">
    <property type="entry name" value="Type I PLP-dependent aspartate aminotransferase-like (Major domain)"/>
    <property type="match status" value="1"/>
</dbReference>
<dbReference type="CDD" id="cd00614">
    <property type="entry name" value="CGS_like"/>
    <property type="match status" value="1"/>
</dbReference>
<dbReference type="EMBL" id="AP027732">
    <property type="protein sequence ID" value="BDZ52008.1"/>
    <property type="molecule type" value="Genomic_DNA"/>
</dbReference>
<dbReference type="NCBIfam" id="TIGR01326">
    <property type="entry name" value="OAH_OAS_sulfhy"/>
    <property type="match status" value="1"/>
</dbReference>
<organism evidence="7 8">
    <name type="scientific">Frondihabitans sucicola</name>
    <dbReference type="NCBI Taxonomy" id="1268041"/>
    <lineage>
        <taxon>Bacteria</taxon>
        <taxon>Bacillati</taxon>
        <taxon>Actinomycetota</taxon>
        <taxon>Actinomycetes</taxon>
        <taxon>Micrococcales</taxon>
        <taxon>Microbacteriaceae</taxon>
        <taxon>Frondihabitans</taxon>
    </lineage>
</organism>
<dbReference type="Pfam" id="PF01053">
    <property type="entry name" value="Cys_Met_Meta_PP"/>
    <property type="match status" value="1"/>
</dbReference>
<comment type="cofactor">
    <cofactor evidence="1 5">
        <name>pyridoxal 5'-phosphate</name>
        <dbReference type="ChEBI" id="CHEBI:597326"/>
    </cofactor>
</comment>
<evidence type="ECO:0000256" key="2">
    <source>
        <dbReference type="ARBA" id="ARBA00009077"/>
    </source>
</evidence>